<dbReference type="PANTHER" id="PTHR32179:SF3">
    <property type="entry name" value="NICOTINATE-NUCLEOTIDE PYROPHOSPHORYLASE [CARBOXYLATING]"/>
    <property type="match status" value="1"/>
</dbReference>
<dbReference type="InterPro" id="IPR013785">
    <property type="entry name" value="Aldolase_TIM"/>
</dbReference>
<dbReference type="GO" id="GO:0005737">
    <property type="term" value="C:cytoplasm"/>
    <property type="evidence" value="ECO:0007669"/>
    <property type="project" value="TreeGrafter"/>
</dbReference>
<evidence type="ECO:0000256" key="7">
    <source>
        <dbReference type="ARBA" id="ARBA00022679"/>
    </source>
</evidence>
<dbReference type="InterPro" id="IPR022412">
    <property type="entry name" value="Quinolinate_PRibosylTrfase_N"/>
</dbReference>
<dbReference type="SUPFAM" id="SSF54675">
    <property type="entry name" value="Nicotinate/Quinolinate PRTase N-terminal domain-like"/>
    <property type="match status" value="1"/>
</dbReference>
<dbReference type="InterPro" id="IPR027277">
    <property type="entry name" value="NadC/ModD"/>
</dbReference>
<dbReference type="InterPro" id="IPR002638">
    <property type="entry name" value="Quinolinate_PRibosylTrfase_C"/>
</dbReference>
<dbReference type="CDD" id="cd01572">
    <property type="entry name" value="QPRTase"/>
    <property type="match status" value="1"/>
</dbReference>
<dbReference type="GO" id="GO:0009435">
    <property type="term" value="P:NAD+ biosynthetic process"/>
    <property type="evidence" value="ECO:0007669"/>
    <property type="project" value="InterPro"/>
</dbReference>
<dbReference type="PANTHER" id="PTHR32179">
    <property type="entry name" value="NICOTINATE-NUCLEOTIDE PYROPHOSPHORYLASE [CARBOXYLATING]"/>
    <property type="match status" value="1"/>
</dbReference>
<sequence length="280" mass="29982">MEPEPYDWWPIVEDALAEDIGHGDVTSGCLSPDLLVDWHIEAQSEGFVCGVGIAEHLLGPYGSDPDQSAITAEKVDGDHVRRGDIVIQGRQLARRVMSAERTTLNFLMHLSGVATLTAQFVGKVQGTDAKIVDTRKTLPGLRALEKYAVRCGGGHNHRMGLYDGILVKDNHIAAAGSIRQAVEAIRSYASHMSKIEVECESLEDVQAAIEAGAEAVLLDNMDPFMMREAVQRFGDKCLIEASGGISLDTVAGVAKTGVALISVGQITHSAPALSFHLEIG</sequence>
<evidence type="ECO:0000256" key="6">
    <source>
        <dbReference type="ARBA" id="ARBA00022676"/>
    </source>
</evidence>
<dbReference type="Gene3D" id="3.90.1170.20">
    <property type="entry name" value="Quinolinate phosphoribosyl transferase, N-terminal domain"/>
    <property type="match status" value="1"/>
</dbReference>
<protein>
    <recommendedName>
        <fullName evidence="4">nicotinate-nucleotide diphosphorylase (carboxylating)</fullName>
        <ecNumber evidence="4">2.4.2.19</ecNumber>
    </recommendedName>
    <alternativeName>
        <fullName evidence="8">Quinolinate phosphoribosyltransferase [decarboxylating]</fullName>
    </alternativeName>
</protein>
<evidence type="ECO:0000313" key="14">
    <source>
        <dbReference type="Proteomes" id="UP000727962"/>
    </source>
</evidence>
<comment type="function">
    <text evidence="1">Involved in the catabolism of quinolinic acid (QA).</text>
</comment>
<gene>
    <name evidence="13" type="primary">nadC</name>
    <name evidence="13" type="ORF">HYR64_08205</name>
</gene>
<evidence type="ECO:0000256" key="8">
    <source>
        <dbReference type="ARBA" id="ARBA00033102"/>
    </source>
</evidence>
<dbReference type="FunFam" id="3.20.20.70:FF:000030">
    <property type="entry name" value="Nicotinate-nucleotide pyrophosphorylase, carboxylating"/>
    <property type="match status" value="1"/>
</dbReference>
<dbReference type="Pfam" id="PF01729">
    <property type="entry name" value="QRPTase_C"/>
    <property type="match status" value="1"/>
</dbReference>
<reference evidence="13" key="1">
    <citation type="submission" date="2020-07" db="EMBL/GenBank/DDBJ databases">
        <title>Huge and variable diversity of episymbiotic CPR bacteria and DPANN archaea in groundwater ecosystems.</title>
        <authorList>
            <person name="He C.Y."/>
            <person name="Keren R."/>
            <person name="Whittaker M."/>
            <person name="Farag I.F."/>
            <person name="Doudna J."/>
            <person name="Cate J.H.D."/>
            <person name="Banfield J.F."/>
        </authorList>
    </citation>
    <scope>NUCLEOTIDE SEQUENCE</scope>
    <source>
        <strain evidence="13">NC_groundwater_17_Pr7_B-0.1um_64_12</strain>
    </source>
</reference>
<evidence type="ECO:0000259" key="11">
    <source>
        <dbReference type="Pfam" id="PF01729"/>
    </source>
</evidence>
<dbReference type="Proteomes" id="UP000727962">
    <property type="component" value="Unassembled WGS sequence"/>
</dbReference>
<dbReference type="GO" id="GO:0034213">
    <property type="term" value="P:quinolinate catabolic process"/>
    <property type="evidence" value="ECO:0007669"/>
    <property type="project" value="TreeGrafter"/>
</dbReference>
<evidence type="ECO:0000256" key="3">
    <source>
        <dbReference type="ARBA" id="ARBA00009400"/>
    </source>
</evidence>
<comment type="catalytic activity">
    <reaction evidence="9">
        <text>nicotinate beta-D-ribonucleotide + CO2 + diphosphate = quinolinate + 5-phospho-alpha-D-ribose 1-diphosphate + 2 H(+)</text>
        <dbReference type="Rhea" id="RHEA:12733"/>
        <dbReference type="ChEBI" id="CHEBI:15378"/>
        <dbReference type="ChEBI" id="CHEBI:16526"/>
        <dbReference type="ChEBI" id="CHEBI:29959"/>
        <dbReference type="ChEBI" id="CHEBI:33019"/>
        <dbReference type="ChEBI" id="CHEBI:57502"/>
        <dbReference type="ChEBI" id="CHEBI:58017"/>
        <dbReference type="EC" id="2.4.2.19"/>
    </reaction>
</comment>
<evidence type="ECO:0000256" key="2">
    <source>
        <dbReference type="ARBA" id="ARBA00004893"/>
    </source>
</evidence>
<evidence type="ECO:0000256" key="1">
    <source>
        <dbReference type="ARBA" id="ARBA00003237"/>
    </source>
</evidence>
<evidence type="ECO:0000313" key="13">
    <source>
        <dbReference type="EMBL" id="MBI1757070.1"/>
    </source>
</evidence>
<dbReference type="SUPFAM" id="SSF51690">
    <property type="entry name" value="Nicotinate/Quinolinate PRTase C-terminal domain-like"/>
    <property type="match status" value="1"/>
</dbReference>
<keyword evidence="7 10" id="KW-0808">Transferase</keyword>
<dbReference type="Pfam" id="PF02749">
    <property type="entry name" value="QRPTase_N"/>
    <property type="match status" value="1"/>
</dbReference>
<dbReference type="InterPro" id="IPR004393">
    <property type="entry name" value="NadC"/>
</dbReference>
<dbReference type="EMBL" id="JACOSL010000051">
    <property type="protein sequence ID" value="MBI1757070.1"/>
    <property type="molecule type" value="Genomic_DNA"/>
</dbReference>
<dbReference type="AlphaFoldDB" id="A0A931LT91"/>
<dbReference type="GO" id="GO:0004514">
    <property type="term" value="F:nicotinate-nucleotide diphosphorylase (carboxylating) activity"/>
    <property type="evidence" value="ECO:0007669"/>
    <property type="project" value="UniProtKB-EC"/>
</dbReference>
<dbReference type="Gene3D" id="3.20.20.70">
    <property type="entry name" value="Aldolase class I"/>
    <property type="match status" value="1"/>
</dbReference>
<keyword evidence="6 10" id="KW-0328">Glycosyltransferase</keyword>
<keyword evidence="5" id="KW-0662">Pyridine nucleotide biosynthesis</keyword>
<evidence type="ECO:0000256" key="5">
    <source>
        <dbReference type="ARBA" id="ARBA00022642"/>
    </source>
</evidence>
<evidence type="ECO:0000259" key="12">
    <source>
        <dbReference type="Pfam" id="PF02749"/>
    </source>
</evidence>
<comment type="similarity">
    <text evidence="3 10">Belongs to the NadC/ModD family.</text>
</comment>
<accession>A0A931LT91</accession>
<feature type="domain" description="Quinolinate phosphoribosyl transferase N-terminal" evidence="12">
    <location>
        <begin position="24"/>
        <end position="111"/>
    </location>
</feature>
<evidence type="ECO:0000256" key="10">
    <source>
        <dbReference type="PIRNR" id="PIRNR006250"/>
    </source>
</evidence>
<feature type="domain" description="Quinolinate phosphoribosyl transferase C-terminal" evidence="11">
    <location>
        <begin position="113"/>
        <end position="277"/>
    </location>
</feature>
<dbReference type="InterPro" id="IPR037128">
    <property type="entry name" value="Quinolinate_PRibosylTase_N_sf"/>
</dbReference>
<comment type="caution">
    <text evidence="13">The sequence shown here is derived from an EMBL/GenBank/DDBJ whole genome shotgun (WGS) entry which is preliminary data.</text>
</comment>
<dbReference type="InterPro" id="IPR036068">
    <property type="entry name" value="Nicotinate_pribotase-like_C"/>
</dbReference>
<comment type="pathway">
    <text evidence="2">Cofactor biosynthesis; NAD(+) biosynthesis; nicotinate D-ribonucleotide from quinolinate: step 1/1.</text>
</comment>
<dbReference type="NCBIfam" id="TIGR00078">
    <property type="entry name" value="nadC"/>
    <property type="match status" value="1"/>
</dbReference>
<name>A0A931LT91_FIMGI</name>
<dbReference type="PIRSF" id="PIRSF006250">
    <property type="entry name" value="NadC_ModD"/>
    <property type="match status" value="1"/>
</dbReference>
<dbReference type="EC" id="2.4.2.19" evidence="4"/>
<evidence type="ECO:0000256" key="9">
    <source>
        <dbReference type="ARBA" id="ARBA00047445"/>
    </source>
</evidence>
<proteinExistence type="inferred from homology"/>
<organism evidence="13 14">
    <name type="scientific">Fimbriimonas ginsengisoli</name>
    <dbReference type="NCBI Taxonomy" id="1005039"/>
    <lineage>
        <taxon>Bacteria</taxon>
        <taxon>Bacillati</taxon>
        <taxon>Armatimonadota</taxon>
        <taxon>Fimbriimonadia</taxon>
        <taxon>Fimbriimonadales</taxon>
        <taxon>Fimbriimonadaceae</taxon>
        <taxon>Fimbriimonas</taxon>
    </lineage>
</organism>
<evidence type="ECO:0000256" key="4">
    <source>
        <dbReference type="ARBA" id="ARBA00011944"/>
    </source>
</evidence>